<evidence type="ECO:0000313" key="1">
    <source>
        <dbReference type="EMBL" id="SCW83422.1"/>
    </source>
</evidence>
<accession>A0A1G4TPY2</accession>
<evidence type="ECO:0000313" key="2">
    <source>
        <dbReference type="Proteomes" id="UP000198601"/>
    </source>
</evidence>
<dbReference type="STRING" id="624147.SAMN04487970_106123"/>
<proteinExistence type="predicted"/>
<reference evidence="2" key="1">
    <citation type="submission" date="2016-10" db="EMBL/GenBank/DDBJ databases">
        <authorList>
            <person name="Varghese N."/>
            <person name="Submissions S."/>
        </authorList>
    </citation>
    <scope>NUCLEOTIDE SEQUENCE [LARGE SCALE GENOMIC DNA]</scope>
    <source>
        <strain evidence="2">CGMCC 1.8946</strain>
    </source>
</reference>
<name>A0A1G4TPY2_9BACL</name>
<dbReference type="Proteomes" id="UP000198601">
    <property type="component" value="Unassembled WGS sequence"/>
</dbReference>
<keyword evidence="2" id="KW-1185">Reference proteome</keyword>
<organism evidence="1 2">
    <name type="scientific">Paenibacillus tianmuensis</name>
    <dbReference type="NCBI Taxonomy" id="624147"/>
    <lineage>
        <taxon>Bacteria</taxon>
        <taxon>Bacillati</taxon>
        <taxon>Bacillota</taxon>
        <taxon>Bacilli</taxon>
        <taxon>Bacillales</taxon>
        <taxon>Paenibacillaceae</taxon>
        <taxon>Paenibacillus</taxon>
    </lineage>
</organism>
<protein>
    <submittedName>
        <fullName evidence="1">Uncharacterized protein</fullName>
    </submittedName>
</protein>
<dbReference type="AlphaFoldDB" id="A0A1G4TPY2"/>
<sequence length="56" mass="7108">MNYFYCYDGQMMRKLQDKHIRYITRALTIDKHQKFWLYEITDEFQQALEEIKRTQK</sequence>
<gene>
    <name evidence="1" type="ORF">SAMN04487970_106123</name>
</gene>
<dbReference type="EMBL" id="FMTT01000061">
    <property type="protein sequence ID" value="SCW83422.1"/>
    <property type="molecule type" value="Genomic_DNA"/>
</dbReference>